<accession>A0AAV2YYU4</accession>
<dbReference type="Pfam" id="PF03417">
    <property type="entry name" value="AAT"/>
    <property type="match status" value="1"/>
</dbReference>
<organism evidence="3 4">
    <name type="scientific">Lagenidium giganteum</name>
    <dbReference type="NCBI Taxonomy" id="4803"/>
    <lineage>
        <taxon>Eukaryota</taxon>
        <taxon>Sar</taxon>
        <taxon>Stramenopiles</taxon>
        <taxon>Oomycota</taxon>
        <taxon>Peronosporomycetes</taxon>
        <taxon>Pythiales</taxon>
        <taxon>Pythiaceae</taxon>
    </lineage>
</organism>
<dbReference type="AlphaFoldDB" id="A0AAV2YYU4"/>
<proteinExistence type="predicted"/>
<dbReference type="EMBL" id="DAKRPA010000109">
    <property type="protein sequence ID" value="DAZ98337.1"/>
    <property type="molecule type" value="Genomic_DNA"/>
</dbReference>
<feature type="chain" id="PRO_5043842180" description="Peptidase C45 hydrolase domain-containing protein" evidence="1">
    <location>
        <begin position="26"/>
        <end position="403"/>
    </location>
</feature>
<dbReference type="InterPro" id="IPR005079">
    <property type="entry name" value="Peptidase_C45_hydrolase"/>
</dbReference>
<dbReference type="Gene3D" id="3.60.60.10">
    <property type="entry name" value="Penicillin V Acylase, Chain A"/>
    <property type="match status" value="1"/>
</dbReference>
<evidence type="ECO:0000259" key="2">
    <source>
        <dbReference type="Pfam" id="PF03417"/>
    </source>
</evidence>
<dbReference type="NCBIfam" id="NF040521">
    <property type="entry name" value="C45_proenzyme"/>
    <property type="match status" value="1"/>
</dbReference>
<keyword evidence="4" id="KW-1185">Reference proteome</keyword>
<feature type="domain" description="Peptidase C45 hydrolase" evidence="2">
    <location>
        <begin position="160"/>
        <end position="383"/>
    </location>
</feature>
<dbReference type="PANTHER" id="PTHR34180">
    <property type="entry name" value="PEPTIDASE C45"/>
    <property type="match status" value="1"/>
</dbReference>
<protein>
    <recommendedName>
        <fullName evidence="2">Peptidase C45 hydrolase domain-containing protein</fullName>
    </recommendedName>
</protein>
<evidence type="ECO:0000313" key="3">
    <source>
        <dbReference type="EMBL" id="DAZ98337.1"/>
    </source>
</evidence>
<feature type="signal peptide" evidence="1">
    <location>
        <begin position="1"/>
        <end position="25"/>
    </location>
</feature>
<evidence type="ECO:0000313" key="4">
    <source>
        <dbReference type="Proteomes" id="UP001146120"/>
    </source>
</evidence>
<dbReference type="InterPro" id="IPR047801">
    <property type="entry name" value="Peptidase_C45"/>
</dbReference>
<dbReference type="PANTHER" id="PTHR34180:SF1">
    <property type="entry name" value="BETA-ALANYL-DOPAMINE_CARCININE HYDROLASE"/>
    <property type="match status" value="1"/>
</dbReference>
<gene>
    <name evidence="3" type="ORF">N0F65_007144</name>
</gene>
<sequence length="403" mass="45062">MSARWWLLIQTCVVLALALVHTAHAFTRGDANVLEQFTYVGDSHYEFGFQLGSRFKDKIHDRIRVHTQLQQRILPYYATEAGKALYASFLESHERTFPDYVDEIRGIAEGSDTEFETLFLLNLVEEFGDAIPTAFVTTPATEQKVLRCSDIVLTAPHLRVVTHNEDSGASDVNRTAMVTAQIGDAPKFVAFTYLGDLPTGAFGFNSHGIAFSLNFVQPSDTLAGGLGRGFISRDLLAAIDTNDAIQRITRPGQAAGHNYQLMDVQSQRIWGIEVASFDRFAVHEFTVVDDQVSAFFHANQYQYLDIPQPPYQSSLHRLRRYSELTPPTTVDEALAILGDQHDRLYPIFHDTLSHERGDLSGWTLITVVFDLLAGQVFTIHGNPTHEEVGLLWDLTTLGVSMIQ</sequence>
<keyword evidence="1" id="KW-0732">Signal</keyword>
<dbReference type="Gene3D" id="1.10.10.2120">
    <property type="match status" value="1"/>
</dbReference>
<dbReference type="InterPro" id="IPR047794">
    <property type="entry name" value="C45_proenzyme-like"/>
</dbReference>
<name>A0AAV2YYU4_9STRA</name>
<dbReference type="Proteomes" id="UP001146120">
    <property type="component" value="Unassembled WGS sequence"/>
</dbReference>
<reference evidence="3" key="1">
    <citation type="submission" date="2022-11" db="EMBL/GenBank/DDBJ databases">
        <authorList>
            <person name="Morgan W.R."/>
            <person name="Tartar A."/>
        </authorList>
    </citation>
    <scope>NUCLEOTIDE SEQUENCE</scope>
    <source>
        <strain evidence="3">ARSEF 373</strain>
    </source>
</reference>
<evidence type="ECO:0000256" key="1">
    <source>
        <dbReference type="SAM" id="SignalP"/>
    </source>
</evidence>
<reference evidence="3" key="2">
    <citation type="journal article" date="2023" name="Microbiol Resour">
        <title>Decontamination and Annotation of the Draft Genome Sequence of the Oomycete Lagenidium giganteum ARSEF 373.</title>
        <authorList>
            <person name="Morgan W.R."/>
            <person name="Tartar A."/>
        </authorList>
    </citation>
    <scope>NUCLEOTIDE SEQUENCE</scope>
    <source>
        <strain evidence="3">ARSEF 373</strain>
    </source>
</reference>
<comment type="caution">
    <text evidence="3">The sequence shown here is derived from an EMBL/GenBank/DDBJ whole genome shotgun (WGS) entry which is preliminary data.</text>
</comment>